<dbReference type="PROSITE" id="PS50001">
    <property type="entry name" value="SH2"/>
    <property type="match status" value="1"/>
</dbReference>
<dbReference type="PANTHER" id="PTHR19969">
    <property type="entry name" value="SH2-SH3 ADAPTOR PROTEIN-RELATED"/>
    <property type="match status" value="1"/>
</dbReference>
<evidence type="ECO:0000313" key="4">
    <source>
        <dbReference type="EMBL" id="VDN09826.1"/>
    </source>
</evidence>
<dbReference type="PRINTS" id="PR00401">
    <property type="entry name" value="SH2DOMAIN"/>
</dbReference>
<proteinExistence type="predicted"/>
<sequence length="159" mass="17934">MAKPVFGRKSPEASPIRPESVTYFHGKITRDQAEAVLMANKAIEGMFLLRESVNQNYAISICHDGRVHHYNIEKQLDGTYQIPTGKSYCWKFPGPVELVHNHMKNLDGFLTLARVPLERAPGETPVVLQGVRSAELEEKLRLKAMEMGLKVGFYNPVQI</sequence>
<dbReference type="InterPro" id="IPR051184">
    <property type="entry name" value="Tyrosine-phos_adapter"/>
</dbReference>
<keyword evidence="5" id="KW-1185">Reference proteome</keyword>
<dbReference type="PANTHER" id="PTHR19969:SF5">
    <property type="entry name" value="CRK-LIKE PROTEIN"/>
    <property type="match status" value="1"/>
</dbReference>
<evidence type="ECO:0000313" key="5">
    <source>
        <dbReference type="Proteomes" id="UP000281553"/>
    </source>
</evidence>
<feature type="domain" description="SH2" evidence="3">
    <location>
        <begin position="23"/>
        <end position="117"/>
    </location>
</feature>
<evidence type="ECO:0000256" key="1">
    <source>
        <dbReference type="ARBA" id="ARBA00022999"/>
    </source>
</evidence>
<dbReference type="Pfam" id="PF00017">
    <property type="entry name" value="SH2"/>
    <property type="match status" value="1"/>
</dbReference>
<evidence type="ECO:0000256" key="2">
    <source>
        <dbReference type="PROSITE-ProRule" id="PRU00191"/>
    </source>
</evidence>
<dbReference type="GO" id="GO:0016477">
    <property type="term" value="P:cell migration"/>
    <property type="evidence" value="ECO:0007669"/>
    <property type="project" value="TreeGrafter"/>
</dbReference>
<dbReference type="OrthoDB" id="535945at2759"/>
<dbReference type="AlphaFoldDB" id="A0A3P7NW77"/>
<dbReference type="GO" id="GO:0035591">
    <property type="term" value="F:signaling adaptor activity"/>
    <property type="evidence" value="ECO:0007669"/>
    <property type="project" value="TreeGrafter"/>
</dbReference>
<dbReference type="EMBL" id="UYRU01047867">
    <property type="protein sequence ID" value="VDN09826.1"/>
    <property type="molecule type" value="Genomic_DNA"/>
</dbReference>
<dbReference type="GO" id="GO:0007167">
    <property type="term" value="P:enzyme-linked receptor protein signaling pathway"/>
    <property type="evidence" value="ECO:0007669"/>
    <property type="project" value="TreeGrafter"/>
</dbReference>
<keyword evidence="1 2" id="KW-0727">SH2 domain</keyword>
<dbReference type="SUPFAM" id="SSF55550">
    <property type="entry name" value="SH2 domain"/>
    <property type="match status" value="1"/>
</dbReference>
<reference evidence="4 5" key="1">
    <citation type="submission" date="2018-11" db="EMBL/GenBank/DDBJ databases">
        <authorList>
            <consortium name="Pathogen Informatics"/>
        </authorList>
    </citation>
    <scope>NUCLEOTIDE SEQUENCE [LARGE SCALE GENOMIC DNA]</scope>
</reference>
<organism evidence="4 5">
    <name type="scientific">Dibothriocephalus latus</name>
    <name type="common">Fish tapeworm</name>
    <name type="synonym">Diphyllobothrium latum</name>
    <dbReference type="NCBI Taxonomy" id="60516"/>
    <lineage>
        <taxon>Eukaryota</taxon>
        <taxon>Metazoa</taxon>
        <taxon>Spiralia</taxon>
        <taxon>Lophotrochozoa</taxon>
        <taxon>Platyhelminthes</taxon>
        <taxon>Cestoda</taxon>
        <taxon>Eucestoda</taxon>
        <taxon>Diphyllobothriidea</taxon>
        <taxon>Diphyllobothriidae</taxon>
        <taxon>Dibothriocephalus</taxon>
    </lineage>
</organism>
<evidence type="ECO:0000259" key="3">
    <source>
        <dbReference type="PROSITE" id="PS50001"/>
    </source>
</evidence>
<dbReference type="SMART" id="SM00252">
    <property type="entry name" value="SH2"/>
    <property type="match status" value="1"/>
</dbReference>
<dbReference type="InterPro" id="IPR000980">
    <property type="entry name" value="SH2"/>
</dbReference>
<dbReference type="InterPro" id="IPR036860">
    <property type="entry name" value="SH2_dom_sf"/>
</dbReference>
<dbReference type="GO" id="GO:0030971">
    <property type="term" value="F:receptor tyrosine kinase binding"/>
    <property type="evidence" value="ECO:0007669"/>
    <property type="project" value="TreeGrafter"/>
</dbReference>
<accession>A0A3P7NW77</accession>
<dbReference type="GO" id="GO:0005737">
    <property type="term" value="C:cytoplasm"/>
    <property type="evidence" value="ECO:0007669"/>
    <property type="project" value="TreeGrafter"/>
</dbReference>
<gene>
    <name evidence="4" type="ORF">DILT_LOCUS5657</name>
</gene>
<protein>
    <recommendedName>
        <fullName evidence="3">SH2 domain-containing protein</fullName>
    </recommendedName>
</protein>
<name>A0A3P7NW77_DIBLA</name>
<dbReference type="Proteomes" id="UP000281553">
    <property type="component" value="Unassembled WGS sequence"/>
</dbReference>
<dbReference type="Gene3D" id="3.30.505.10">
    <property type="entry name" value="SH2 domain"/>
    <property type="match status" value="1"/>
</dbReference>